<name>A0ABS7GA32_9BACT</name>
<evidence type="ECO:0000313" key="2">
    <source>
        <dbReference type="Proteomes" id="UP000812961"/>
    </source>
</evidence>
<dbReference type="Proteomes" id="UP000812961">
    <property type="component" value="Unassembled WGS sequence"/>
</dbReference>
<proteinExistence type="predicted"/>
<gene>
    <name evidence="1" type="ORF">K1Y79_09185</name>
</gene>
<dbReference type="InterPro" id="IPR023534">
    <property type="entry name" value="Rof/RNase_P-like"/>
</dbReference>
<evidence type="ECO:0008006" key="3">
    <source>
        <dbReference type="Google" id="ProtNLM"/>
    </source>
</evidence>
<dbReference type="RefSeq" id="WP_220249723.1">
    <property type="nucleotide sequence ID" value="NZ_JAICCF010000002.1"/>
</dbReference>
<dbReference type="EMBL" id="JAICCF010000002">
    <property type="protein sequence ID" value="MBW8684504.1"/>
    <property type="molecule type" value="Genomic_DNA"/>
</dbReference>
<sequence length="84" mass="9775">MDSTNNSYQPIDCNYYDRLEAWATMRTVCTILFRDDDGKEQEVLARIEDVYALNKVEYMRMDNGLVIRLDSLVAVNNIPLPDHC</sequence>
<comment type="caution">
    <text evidence="1">The sequence shown here is derived from an EMBL/GenBank/DDBJ whole genome shotgun (WGS) entry which is preliminary data.</text>
</comment>
<accession>A0ABS7GA32</accession>
<keyword evidence="2" id="KW-1185">Reference proteome</keyword>
<protein>
    <recommendedName>
        <fullName evidence="3">Rho-binding antiterminator</fullName>
    </recommendedName>
</protein>
<reference evidence="1 2" key="1">
    <citation type="submission" date="2021-08" db="EMBL/GenBank/DDBJ databases">
        <title>The genome sequence of Chitinophaga sp. B61.</title>
        <authorList>
            <person name="Zhang X."/>
        </authorList>
    </citation>
    <scope>NUCLEOTIDE SEQUENCE [LARGE SCALE GENOMIC DNA]</scope>
    <source>
        <strain evidence="1 2">B61</strain>
    </source>
</reference>
<organism evidence="1 2">
    <name type="scientific">Chitinophaga rhizophila</name>
    <dbReference type="NCBI Taxonomy" id="2866212"/>
    <lineage>
        <taxon>Bacteria</taxon>
        <taxon>Pseudomonadati</taxon>
        <taxon>Bacteroidota</taxon>
        <taxon>Chitinophagia</taxon>
        <taxon>Chitinophagales</taxon>
        <taxon>Chitinophagaceae</taxon>
        <taxon>Chitinophaga</taxon>
    </lineage>
</organism>
<dbReference type="InterPro" id="IPR038626">
    <property type="entry name" value="Rof-like_sf"/>
</dbReference>
<evidence type="ECO:0000313" key="1">
    <source>
        <dbReference type="EMBL" id="MBW8684504.1"/>
    </source>
</evidence>
<dbReference type="Gene3D" id="2.30.30.400">
    <property type="entry name" value="Rof-like"/>
    <property type="match status" value="1"/>
</dbReference>
<dbReference type="SUPFAM" id="SSF101744">
    <property type="entry name" value="Rof/RNase P subunit-like"/>
    <property type="match status" value="1"/>
</dbReference>